<dbReference type="EC" id="2.3.1.259" evidence="7"/>
<feature type="domain" description="N-acetyltransferase" evidence="11">
    <location>
        <begin position="16"/>
        <end position="185"/>
    </location>
</feature>
<sequence>MEMQPPLSALRIQQEVQLRFLSPNDIEEVKTLCRDWFPIEYPDYWYTDITSSPRFYSLAATYYSRIIGLVVAELRSQEKLNKEDSDLLANQFPPNTQVAYILSLGVVGDFRRNGIASLLLDSLLSYLTAKERSNCKAVYLHVLSTNTVALRFYERRKFRRHLFLPYYYAIGGKARDGYSYVLYINGGQPPWSLLDYLPQCDQHQKPLSRFYLQELHKRMTHNLVQIKDIVLEN</sequence>
<keyword evidence="2" id="KW-0808">Transferase</keyword>
<evidence type="ECO:0000256" key="5">
    <source>
        <dbReference type="ARBA" id="ARBA00023315"/>
    </source>
</evidence>
<keyword evidence="4" id="KW-0156">Chromatin regulator</keyword>
<dbReference type="AlphaFoldDB" id="A0AAE1B0V9"/>
<dbReference type="EMBL" id="JAWDGP010000795">
    <property type="protein sequence ID" value="KAK3797200.1"/>
    <property type="molecule type" value="Genomic_DNA"/>
</dbReference>
<evidence type="ECO:0000256" key="9">
    <source>
        <dbReference type="ARBA" id="ARBA00048017"/>
    </source>
</evidence>
<name>A0AAE1B0V9_9GAST</name>
<dbReference type="InterPro" id="IPR045141">
    <property type="entry name" value="NAA60-like"/>
</dbReference>
<comment type="catalytic activity">
    <reaction evidence="10">
        <text>N-terminal L-methionyl-[transmembrane protein] + acetyl-CoA = N-terminal N(alpha)-acetyl-L-methionyl-[transmembrane protein] + CoA + H(+)</text>
        <dbReference type="Rhea" id="RHEA:50604"/>
        <dbReference type="Rhea" id="RHEA-COMP:12745"/>
        <dbReference type="Rhea" id="RHEA-COMP:12746"/>
        <dbReference type="ChEBI" id="CHEBI:15378"/>
        <dbReference type="ChEBI" id="CHEBI:57287"/>
        <dbReference type="ChEBI" id="CHEBI:57288"/>
        <dbReference type="ChEBI" id="CHEBI:64731"/>
        <dbReference type="ChEBI" id="CHEBI:133414"/>
        <dbReference type="EC" id="2.3.1.259"/>
    </reaction>
</comment>
<dbReference type="GO" id="GO:0004402">
    <property type="term" value="F:histone acetyltransferase activity"/>
    <property type="evidence" value="ECO:0007669"/>
    <property type="project" value="TreeGrafter"/>
</dbReference>
<protein>
    <recommendedName>
        <fullName evidence="8">N-alpha-acetyltransferase 60</fullName>
        <ecNumber evidence="7">2.3.1.259</ecNumber>
        <ecNumber evidence="1">2.3.1.48</ecNumber>
    </recommendedName>
</protein>
<dbReference type="Proteomes" id="UP001283361">
    <property type="component" value="Unassembled WGS sequence"/>
</dbReference>
<evidence type="ECO:0000256" key="3">
    <source>
        <dbReference type="ARBA" id="ARBA00022829"/>
    </source>
</evidence>
<evidence type="ECO:0000256" key="10">
    <source>
        <dbReference type="ARBA" id="ARBA00048848"/>
    </source>
</evidence>
<evidence type="ECO:0000256" key="4">
    <source>
        <dbReference type="ARBA" id="ARBA00022853"/>
    </source>
</evidence>
<evidence type="ECO:0000259" key="11">
    <source>
        <dbReference type="PROSITE" id="PS51186"/>
    </source>
</evidence>
<dbReference type="EC" id="2.3.1.48" evidence="1"/>
<dbReference type="InterPro" id="IPR016181">
    <property type="entry name" value="Acyl_CoA_acyltransferase"/>
</dbReference>
<dbReference type="Pfam" id="PF00583">
    <property type="entry name" value="Acetyltransf_1"/>
    <property type="match status" value="1"/>
</dbReference>
<keyword evidence="5" id="KW-0012">Acyltransferase</keyword>
<keyword evidence="3" id="KW-0159">Chromosome partition</keyword>
<evidence type="ECO:0000313" key="12">
    <source>
        <dbReference type="EMBL" id="KAK3797200.1"/>
    </source>
</evidence>
<proteinExistence type="inferred from homology"/>
<dbReference type="GO" id="GO:0007059">
    <property type="term" value="P:chromosome segregation"/>
    <property type="evidence" value="ECO:0007669"/>
    <property type="project" value="UniProtKB-KW"/>
</dbReference>
<dbReference type="Gene3D" id="3.40.630.30">
    <property type="match status" value="1"/>
</dbReference>
<comment type="catalytic activity">
    <reaction evidence="9">
        <text>L-lysyl-[protein] + acetyl-CoA = N(6)-acetyl-L-lysyl-[protein] + CoA + H(+)</text>
        <dbReference type="Rhea" id="RHEA:45948"/>
        <dbReference type="Rhea" id="RHEA-COMP:9752"/>
        <dbReference type="Rhea" id="RHEA-COMP:10731"/>
        <dbReference type="ChEBI" id="CHEBI:15378"/>
        <dbReference type="ChEBI" id="CHEBI:29969"/>
        <dbReference type="ChEBI" id="CHEBI:57287"/>
        <dbReference type="ChEBI" id="CHEBI:57288"/>
        <dbReference type="ChEBI" id="CHEBI:61930"/>
        <dbReference type="EC" id="2.3.1.48"/>
    </reaction>
</comment>
<evidence type="ECO:0000313" key="13">
    <source>
        <dbReference type="Proteomes" id="UP001283361"/>
    </source>
</evidence>
<dbReference type="PANTHER" id="PTHR14744">
    <property type="entry name" value="N-ALPHA-ACETYLTRANSFERASE 60"/>
    <property type="match status" value="1"/>
</dbReference>
<dbReference type="SUPFAM" id="SSF55729">
    <property type="entry name" value="Acyl-CoA N-acyltransferases (Nat)"/>
    <property type="match status" value="1"/>
</dbReference>
<dbReference type="PROSITE" id="PS51186">
    <property type="entry name" value="GNAT"/>
    <property type="match status" value="1"/>
</dbReference>
<comment type="similarity">
    <text evidence="6">Belongs to the acetyltransferase family. NAA60 subfamily.</text>
</comment>
<dbReference type="GO" id="GO:0120518">
    <property type="term" value="F:protein N-terminal-methionine acetyltransferase activity"/>
    <property type="evidence" value="ECO:0007669"/>
    <property type="project" value="UniProtKB-EC"/>
</dbReference>
<dbReference type="GO" id="GO:0000139">
    <property type="term" value="C:Golgi membrane"/>
    <property type="evidence" value="ECO:0007669"/>
    <property type="project" value="TreeGrafter"/>
</dbReference>
<gene>
    <name evidence="12" type="ORF">RRG08_030428</name>
</gene>
<evidence type="ECO:0000256" key="2">
    <source>
        <dbReference type="ARBA" id="ARBA00022679"/>
    </source>
</evidence>
<dbReference type="PANTHER" id="PTHR14744:SF15">
    <property type="entry name" value="N-ALPHA-ACETYLTRANSFERASE 60"/>
    <property type="match status" value="1"/>
</dbReference>
<reference evidence="12" key="1">
    <citation type="journal article" date="2023" name="G3 (Bethesda)">
        <title>A reference genome for the long-term kleptoplast-retaining sea slug Elysia crispata morphotype clarki.</title>
        <authorList>
            <person name="Eastman K.E."/>
            <person name="Pendleton A.L."/>
            <person name="Shaikh M.A."/>
            <person name="Suttiyut T."/>
            <person name="Ogas R."/>
            <person name="Tomko P."/>
            <person name="Gavelis G."/>
            <person name="Widhalm J.R."/>
            <person name="Wisecaver J.H."/>
        </authorList>
    </citation>
    <scope>NUCLEOTIDE SEQUENCE</scope>
    <source>
        <strain evidence="12">ECLA1</strain>
    </source>
</reference>
<comment type="caution">
    <text evidence="12">The sequence shown here is derived from an EMBL/GenBank/DDBJ whole genome shotgun (WGS) entry which is preliminary data.</text>
</comment>
<evidence type="ECO:0000256" key="7">
    <source>
        <dbReference type="ARBA" id="ARBA00026111"/>
    </source>
</evidence>
<evidence type="ECO:0000256" key="1">
    <source>
        <dbReference type="ARBA" id="ARBA00013184"/>
    </source>
</evidence>
<accession>A0AAE1B0V9</accession>
<evidence type="ECO:0000256" key="6">
    <source>
        <dbReference type="ARBA" id="ARBA00025774"/>
    </source>
</evidence>
<dbReference type="InterPro" id="IPR000182">
    <property type="entry name" value="GNAT_dom"/>
</dbReference>
<evidence type="ECO:0000256" key="8">
    <source>
        <dbReference type="ARBA" id="ARBA00026144"/>
    </source>
</evidence>
<keyword evidence="13" id="KW-1185">Reference proteome</keyword>
<organism evidence="12 13">
    <name type="scientific">Elysia crispata</name>
    <name type="common">lettuce slug</name>
    <dbReference type="NCBI Taxonomy" id="231223"/>
    <lineage>
        <taxon>Eukaryota</taxon>
        <taxon>Metazoa</taxon>
        <taxon>Spiralia</taxon>
        <taxon>Lophotrochozoa</taxon>
        <taxon>Mollusca</taxon>
        <taxon>Gastropoda</taxon>
        <taxon>Heterobranchia</taxon>
        <taxon>Euthyneura</taxon>
        <taxon>Panpulmonata</taxon>
        <taxon>Sacoglossa</taxon>
        <taxon>Placobranchoidea</taxon>
        <taxon>Plakobranchidae</taxon>
        <taxon>Elysia</taxon>
    </lineage>
</organism>